<dbReference type="InterPro" id="IPR007750">
    <property type="entry name" value="DUF674"/>
</dbReference>
<dbReference type="Gramene" id="PRQ22147">
    <property type="protein sequence ID" value="PRQ22147"/>
    <property type="gene ID" value="RchiOBHm_Chr6g0247061"/>
</dbReference>
<dbReference type="PANTHER" id="PTHR33103">
    <property type="entry name" value="OS01G0153900 PROTEIN"/>
    <property type="match status" value="1"/>
</dbReference>
<sequence>MTQSGGSTSTHTTVYLLNILLDETNYPAWLFRTESFLRSQNLFGFVDGTIPCPPQTVLASDGTTSQCSHQLIMPTFYDPEEEAKIFLRLTILRENKKVLFAGANKDFVDNLLGLMTFPVSSMIPFIPEAFGSLTNVRKSIENMAKYHNPMKELLLNTKPPAHRNCKNRGAHINHR</sequence>
<dbReference type="Pfam" id="PF14244">
    <property type="entry name" value="Retrotran_gag_3"/>
    <property type="match status" value="1"/>
</dbReference>
<evidence type="ECO:0000259" key="1">
    <source>
        <dbReference type="Pfam" id="PF14244"/>
    </source>
</evidence>
<reference evidence="2 3" key="1">
    <citation type="journal article" date="2018" name="Nat. Genet.">
        <title>The Rosa genome provides new insights in the design of modern roses.</title>
        <authorList>
            <person name="Bendahmane M."/>
        </authorList>
    </citation>
    <scope>NUCLEOTIDE SEQUENCE [LARGE SCALE GENOMIC DNA]</scope>
    <source>
        <strain evidence="3">cv. Old Blush</strain>
    </source>
</reference>
<accession>A0A2P6PJN8</accession>
<dbReference type="Pfam" id="PF05056">
    <property type="entry name" value="DUF674"/>
    <property type="match status" value="1"/>
</dbReference>
<dbReference type="InterPro" id="IPR029472">
    <property type="entry name" value="Copia-like_N"/>
</dbReference>
<protein>
    <submittedName>
        <fullName evidence="2">Putative gag-polypeptide of LTR copia-type</fullName>
    </submittedName>
</protein>
<proteinExistence type="predicted"/>
<dbReference type="AlphaFoldDB" id="A0A2P6PJN8"/>
<evidence type="ECO:0000313" key="2">
    <source>
        <dbReference type="EMBL" id="PRQ22147.1"/>
    </source>
</evidence>
<name>A0A2P6PJN8_ROSCH</name>
<evidence type="ECO:0000313" key="3">
    <source>
        <dbReference type="Proteomes" id="UP000238479"/>
    </source>
</evidence>
<dbReference type="Proteomes" id="UP000238479">
    <property type="component" value="Chromosome 6"/>
</dbReference>
<gene>
    <name evidence="2" type="ORF">RchiOBHm_Chr6g0247061</name>
</gene>
<keyword evidence="3" id="KW-1185">Reference proteome</keyword>
<dbReference type="EMBL" id="PDCK01000044">
    <property type="protein sequence ID" value="PRQ22147.1"/>
    <property type="molecule type" value="Genomic_DNA"/>
</dbReference>
<feature type="domain" description="Retrotransposon Copia-like N-terminal" evidence="1">
    <location>
        <begin position="11"/>
        <end position="53"/>
    </location>
</feature>
<comment type="caution">
    <text evidence="2">The sequence shown here is derived from an EMBL/GenBank/DDBJ whole genome shotgun (WGS) entry which is preliminary data.</text>
</comment>
<organism evidence="2 3">
    <name type="scientific">Rosa chinensis</name>
    <name type="common">China rose</name>
    <dbReference type="NCBI Taxonomy" id="74649"/>
    <lineage>
        <taxon>Eukaryota</taxon>
        <taxon>Viridiplantae</taxon>
        <taxon>Streptophyta</taxon>
        <taxon>Embryophyta</taxon>
        <taxon>Tracheophyta</taxon>
        <taxon>Spermatophyta</taxon>
        <taxon>Magnoliopsida</taxon>
        <taxon>eudicotyledons</taxon>
        <taxon>Gunneridae</taxon>
        <taxon>Pentapetalae</taxon>
        <taxon>rosids</taxon>
        <taxon>fabids</taxon>
        <taxon>Rosales</taxon>
        <taxon>Rosaceae</taxon>
        <taxon>Rosoideae</taxon>
        <taxon>Rosoideae incertae sedis</taxon>
        <taxon>Rosa</taxon>
    </lineage>
</organism>